<gene>
    <name evidence="1" type="ORF">SAMN04488514_10568</name>
</gene>
<reference evidence="1 2" key="1">
    <citation type="submission" date="2016-10" db="EMBL/GenBank/DDBJ databases">
        <authorList>
            <person name="de Groot N.N."/>
        </authorList>
    </citation>
    <scope>NUCLEOTIDE SEQUENCE [LARGE SCALE GENOMIC DNA]</scope>
    <source>
        <strain evidence="1 2">DSM 19886</strain>
    </source>
</reference>
<keyword evidence="2" id="KW-1185">Reference proteome</keyword>
<dbReference type="InterPro" id="IPR029044">
    <property type="entry name" value="Nucleotide-diphossugar_trans"/>
</dbReference>
<accession>A0A1G9QJ32</accession>
<dbReference type="Proteomes" id="UP000199440">
    <property type="component" value="Unassembled WGS sequence"/>
</dbReference>
<dbReference type="PANTHER" id="PTHR36529">
    <property type="entry name" value="SLL1095 PROTEIN"/>
    <property type="match status" value="1"/>
</dbReference>
<evidence type="ECO:0000313" key="1">
    <source>
        <dbReference type="EMBL" id="SDM11058.1"/>
    </source>
</evidence>
<organism evidence="1 2">
    <name type="scientific">Kriegella aquimaris</name>
    <dbReference type="NCBI Taxonomy" id="192904"/>
    <lineage>
        <taxon>Bacteria</taxon>
        <taxon>Pseudomonadati</taxon>
        <taxon>Bacteroidota</taxon>
        <taxon>Flavobacteriia</taxon>
        <taxon>Flavobacteriales</taxon>
        <taxon>Flavobacteriaceae</taxon>
        <taxon>Kriegella</taxon>
    </lineage>
</organism>
<dbReference type="Pfam" id="PF09837">
    <property type="entry name" value="DUF2064"/>
    <property type="match status" value="1"/>
</dbReference>
<dbReference type="AlphaFoldDB" id="A0A1G9QJ32"/>
<dbReference type="RefSeq" id="WP_176801381.1">
    <property type="nucleotide sequence ID" value="NZ_FNGV01000005.1"/>
</dbReference>
<dbReference type="InterPro" id="IPR018641">
    <property type="entry name" value="Trfase_1_rSAM/seldom-assoc"/>
</dbReference>
<protein>
    <recommendedName>
        <fullName evidence="3">DUF2064 domain-containing protein</fullName>
    </recommendedName>
</protein>
<dbReference type="SUPFAM" id="SSF53448">
    <property type="entry name" value="Nucleotide-diphospho-sugar transferases"/>
    <property type="match status" value="1"/>
</dbReference>
<dbReference type="STRING" id="192904.SAMN04488514_10568"/>
<dbReference type="EMBL" id="FNGV01000005">
    <property type="protein sequence ID" value="SDM11058.1"/>
    <property type="molecule type" value="Genomic_DNA"/>
</dbReference>
<evidence type="ECO:0008006" key="3">
    <source>
        <dbReference type="Google" id="ProtNLM"/>
    </source>
</evidence>
<name>A0A1G9QJ32_9FLAO</name>
<proteinExistence type="predicted"/>
<dbReference type="Gene3D" id="3.90.550.10">
    <property type="entry name" value="Spore Coat Polysaccharide Biosynthesis Protein SpsA, Chain A"/>
    <property type="match status" value="1"/>
</dbReference>
<sequence length="225" mass="25687">MVFSLSAAQEVERKSLFRHHNKSVSKSFFELLIRQTSGIAIESGLDVVWMDEKKQNGNSFGQRYANAFQELFNQGYTNVLSIGNDCPDLTAAEINYSVKKLEQNNFVIGPSKDGGAYLIGIQKQAFTAEQFCWLPWEKDSLYEELLLHGRRNNATIFSLAILSDLDQVADIFEFAHRQIHSVIAQFIFFHLRENQLPNFRQSKDITSTLHNTLHVLRGPPHLLAQ</sequence>
<evidence type="ECO:0000313" key="2">
    <source>
        <dbReference type="Proteomes" id="UP000199440"/>
    </source>
</evidence>
<dbReference type="PANTHER" id="PTHR36529:SF1">
    <property type="entry name" value="GLYCOSYLTRANSFERASE"/>
    <property type="match status" value="1"/>
</dbReference>